<comment type="caution">
    <text evidence="1">The sequence shown here is derived from an EMBL/GenBank/DDBJ whole genome shotgun (WGS) entry which is preliminary data.</text>
</comment>
<dbReference type="EMBL" id="JADEXP010000034">
    <property type="protein sequence ID" value="MBE9066259.1"/>
    <property type="molecule type" value="Genomic_DNA"/>
</dbReference>
<gene>
    <name evidence="1" type="ORF">IQ260_06300</name>
</gene>
<accession>A0A928X2A9</accession>
<name>A0A928X2A9_LEPEC</name>
<dbReference type="PANTHER" id="PTHR12526">
    <property type="entry name" value="GLYCOSYLTRANSFERASE"/>
    <property type="match status" value="1"/>
</dbReference>
<dbReference type="SUPFAM" id="SSF53756">
    <property type="entry name" value="UDP-Glycosyltransferase/glycogen phosphorylase"/>
    <property type="match status" value="1"/>
</dbReference>
<proteinExistence type="predicted"/>
<dbReference type="Gene3D" id="3.40.50.2000">
    <property type="entry name" value="Glycogen Phosphorylase B"/>
    <property type="match status" value="2"/>
</dbReference>
<evidence type="ECO:0000313" key="1">
    <source>
        <dbReference type="EMBL" id="MBE9066259.1"/>
    </source>
</evidence>
<protein>
    <submittedName>
        <fullName evidence="1">Glycosyltransferase family 4 protein</fullName>
    </submittedName>
</protein>
<keyword evidence="2" id="KW-1185">Reference proteome</keyword>
<organism evidence="1 2">
    <name type="scientific">Leptolyngbya cf. ectocarpi LEGE 11479</name>
    <dbReference type="NCBI Taxonomy" id="1828722"/>
    <lineage>
        <taxon>Bacteria</taxon>
        <taxon>Bacillati</taxon>
        <taxon>Cyanobacteriota</taxon>
        <taxon>Cyanophyceae</taxon>
        <taxon>Leptolyngbyales</taxon>
        <taxon>Leptolyngbyaceae</taxon>
        <taxon>Leptolyngbya group</taxon>
        <taxon>Leptolyngbya</taxon>
    </lineage>
</organism>
<dbReference type="CDD" id="cd03801">
    <property type="entry name" value="GT4_PimA-like"/>
    <property type="match status" value="1"/>
</dbReference>
<dbReference type="RefSeq" id="WP_193991892.1">
    <property type="nucleotide sequence ID" value="NZ_JADEXP010000034.1"/>
</dbReference>
<dbReference type="Proteomes" id="UP000615026">
    <property type="component" value="Unassembled WGS sequence"/>
</dbReference>
<evidence type="ECO:0000313" key="2">
    <source>
        <dbReference type="Proteomes" id="UP000615026"/>
    </source>
</evidence>
<dbReference type="AlphaFoldDB" id="A0A928X2A9"/>
<dbReference type="Pfam" id="PF13692">
    <property type="entry name" value="Glyco_trans_1_4"/>
    <property type="match status" value="1"/>
</dbReference>
<sequence length="406" mass="46237">MRVLFISAHFPTDLRVKIHGVYKRMGLFINAIQGLAAIDFLYYVPPSFDISPTAVAKLEKEFAKHWQADITLTFCHRSTRQHRLRTKYLLGAFNFFEQSPYIRMSGKTQIEALENCLARKPDAVFAHRLQAMVPLMLTHAQPPPIYFDLDDVEHISLTRQIQQPAQYRKKGRGHYLYLPSLRRAELRAIRQAHRTFVCSECDRNYLTEELILPGIVTVPNAITLPPPQQLTKDPTLLFIGSYTYQPNITAADFLVEKIWPHIYQAIPQAKLIIAGAHPERIRSYQTQPVGVEFAGFVENLDELYKKTRVVCCTILSGSGTRVKLIEAAAYQKPIVSTRIGAEGLDLIDGESVFLRDNPQFFAEACIKLLQDDGQLGKRLGLAAYEVAAKQYNQAEILEQIRHHFQS</sequence>
<reference evidence="1" key="1">
    <citation type="submission" date="2020-10" db="EMBL/GenBank/DDBJ databases">
        <authorList>
            <person name="Castelo-Branco R."/>
            <person name="Eusebio N."/>
            <person name="Adriana R."/>
            <person name="Vieira A."/>
            <person name="Brugerolle De Fraissinette N."/>
            <person name="Rezende De Castro R."/>
            <person name="Schneider M.P."/>
            <person name="Vasconcelos V."/>
            <person name="Leao P.N."/>
        </authorList>
    </citation>
    <scope>NUCLEOTIDE SEQUENCE</scope>
    <source>
        <strain evidence="1">LEGE 11479</strain>
    </source>
</reference>